<accession>A0ABQ5TEQ3</accession>
<dbReference type="Pfam" id="PF04688">
    <property type="entry name" value="Holin_SPP1"/>
    <property type="match status" value="1"/>
</dbReference>
<evidence type="ECO:0000256" key="2">
    <source>
        <dbReference type="ARBA" id="ARBA00022692"/>
    </source>
</evidence>
<evidence type="ECO:0000256" key="4">
    <source>
        <dbReference type="ARBA" id="ARBA00023136"/>
    </source>
</evidence>
<evidence type="ECO:0000313" key="7">
    <source>
        <dbReference type="Proteomes" id="UP001275436"/>
    </source>
</evidence>
<dbReference type="Proteomes" id="UP001275436">
    <property type="component" value="Unassembled WGS sequence"/>
</dbReference>
<reference evidence="6 7" key="1">
    <citation type="submission" date="2023-02" db="EMBL/GenBank/DDBJ databases">
        <title>Oceanobacillus kimchii IFOP_LL358 isolated form Alexandrium catenella lab strain.</title>
        <authorList>
            <person name="Gajardo G."/>
            <person name="Ueki S."/>
            <person name="Maruyama F."/>
        </authorList>
    </citation>
    <scope>NUCLEOTIDE SEQUENCE [LARGE SCALE GENOMIC DNA]</scope>
    <source>
        <strain evidence="6 7">IFOP_LL358</strain>
    </source>
</reference>
<keyword evidence="3 5" id="KW-1133">Transmembrane helix</keyword>
<proteinExistence type="predicted"/>
<dbReference type="InterPro" id="IPR006479">
    <property type="entry name" value="Holin"/>
</dbReference>
<comment type="caution">
    <text evidence="6">The sequence shown here is derived from an EMBL/GenBank/DDBJ whole genome shotgun (WGS) entry which is preliminary data.</text>
</comment>
<gene>
    <name evidence="6" type="primary">xhlB_2</name>
    <name evidence="6" type="ORF">MACH08_11000</name>
</gene>
<evidence type="ECO:0000256" key="1">
    <source>
        <dbReference type="ARBA" id="ARBA00004370"/>
    </source>
</evidence>
<feature type="transmembrane region" description="Helical" evidence="5">
    <location>
        <begin position="7"/>
        <end position="29"/>
    </location>
</feature>
<organism evidence="6 7">
    <name type="scientific">Oceanobacillus kimchii</name>
    <dbReference type="NCBI Taxonomy" id="746691"/>
    <lineage>
        <taxon>Bacteria</taxon>
        <taxon>Bacillati</taxon>
        <taxon>Bacillota</taxon>
        <taxon>Bacilli</taxon>
        <taxon>Bacillales</taxon>
        <taxon>Bacillaceae</taxon>
        <taxon>Oceanobacillus</taxon>
    </lineage>
</organism>
<protein>
    <submittedName>
        <fullName evidence="6">Holin</fullName>
    </submittedName>
</protein>
<evidence type="ECO:0000256" key="3">
    <source>
        <dbReference type="ARBA" id="ARBA00022989"/>
    </source>
</evidence>
<sequence length="77" mass="8712">MDKGTIIRTIVLVLALTNQFLVTAGYHPIPGTQELWGEILSSIFTIVATLTAWFKNNYVTYKGKRQHQVLVDHQLAK</sequence>
<keyword evidence="4 5" id="KW-0472">Membrane</keyword>
<evidence type="ECO:0000256" key="5">
    <source>
        <dbReference type="SAM" id="Phobius"/>
    </source>
</evidence>
<dbReference type="EMBL" id="BSKO01000001">
    <property type="protein sequence ID" value="GLO65316.1"/>
    <property type="molecule type" value="Genomic_DNA"/>
</dbReference>
<feature type="transmembrane region" description="Helical" evidence="5">
    <location>
        <begin position="35"/>
        <end position="54"/>
    </location>
</feature>
<keyword evidence="2 5" id="KW-0812">Transmembrane</keyword>
<keyword evidence="7" id="KW-1185">Reference proteome</keyword>
<dbReference type="NCBIfam" id="TIGR01592">
    <property type="entry name" value="holin_SPP1"/>
    <property type="match status" value="1"/>
</dbReference>
<evidence type="ECO:0000313" key="6">
    <source>
        <dbReference type="EMBL" id="GLO65316.1"/>
    </source>
</evidence>
<name>A0ABQ5TEQ3_9BACI</name>
<dbReference type="RefSeq" id="WP_017796003.1">
    <property type="nucleotide sequence ID" value="NZ_BSKO01000001.1"/>
</dbReference>
<comment type="subcellular location">
    <subcellularLocation>
        <location evidence="1">Membrane</location>
    </subcellularLocation>
</comment>